<dbReference type="SMART" id="SM00283">
    <property type="entry name" value="MA"/>
    <property type="match status" value="1"/>
</dbReference>
<dbReference type="Proteomes" id="UP000076603">
    <property type="component" value="Unassembled WGS sequence"/>
</dbReference>
<evidence type="ECO:0000256" key="3">
    <source>
        <dbReference type="PROSITE-ProRule" id="PRU00284"/>
    </source>
</evidence>
<dbReference type="SUPFAM" id="SSF58104">
    <property type="entry name" value="Methyl-accepting chemotaxis protein (MCP) signaling domain"/>
    <property type="match status" value="1"/>
</dbReference>
<evidence type="ECO:0000256" key="1">
    <source>
        <dbReference type="ARBA" id="ARBA00023224"/>
    </source>
</evidence>
<dbReference type="InterPro" id="IPR003660">
    <property type="entry name" value="HAMP_dom"/>
</dbReference>
<dbReference type="PRINTS" id="PR00260">
    <property type="entry name" value="CHEMTRNSDUCR"/>
</dbReference>
<comment type="similarity">
    <text evidence="2">Belongs to the methyl-accepting chemotaxis (MCP) protein family.</text>
</comment>
<sequence>MIDNIKFGNKIRILAVSLLALIFLIGIIGCIELKKDNDEMISMYKDRLLAIEYLNDSRAHARAIEADIYYIIINVNNKEKQNEKMMDIEKRKVEFNENLSKYKNIKMDEFSKKSIMITENNLEKYRSGRDEVLKLALEGKQKEALEQYVAIESSADDFQNDLKGLAEYNVKLADKTKIQNDTDYRNTIFLFLSIIIFSIIIAFIISLVITRNIVVPLGIVLSQLGVISSGDFTTKISDKFMKRKDEIGSISRAIYNLQESLKPLIEKVSNSAENIENVVEMVKNEIFDLNVNIEEVSATTEEVSAAMEETAASSEEMAATSQEIEKAVHSIAEKSQKGAEQAGEINKRAEETKERVKVSQEKAHEIFVNTKDKLEKAIEQSKVVEQINILSKAIMQITEQTNILALNAAIEAARAGEQGRGFAVVSEEIRKLAEESKNAVVEIQNITSKVTEAVKNLSEHSNNLLSFMSTDVDKDYKTMMEVADKYSYDAKFVDSLLEDFSSTSEELLASISDILKTIDGVAMAANEGAGGTTDIANRISDVNDKSNDVLEHVLKTRESADELKINISEFKI</sequence>
<evidence type="ECO:0000313" key="9">
    <source>
        <dbReference type="EMBL" id="KZL92298.1"/>
    </source>
</evidence>
<dbReference type="Gene3D" id="1.10.287.950">
    <property type="entry name" value="Methyl-accepting chemotaxis protein"/>
    <property type="match status" value="1"/>
</dbReference>
<keyword evidence="6" id="KW-0812">Transmembrane</keyword>
<evidence type="ECO:0000259" key="7">
    <source>
        <dbReference type="PROSITE" id="PS50111"/>
    </source>
</evidence>
<feature type="coiled-coil region" evidence="4">
    <location>
        <begin position="78"/>
        <end position="105"/>
    </location>
</feature>
<feature type="domain" description="Methyl-accepting transducer" evidence="7">
    <location>
        <begin position="292"/>
        <end position="522"/>
    </location>
</feature>
<keyword evidence="10" id="KW-1185">Reference proteome</keyword>
<organism evidence="9 10">
    <name type="scientific">Clostridium magnum DSM 2767</name>
    <dbReference type="NCBI Taxonomy" id="1121326"/>
    <lineage>
        <taxon>Bacteria</taxon>
        <taxon>Bacillati</taxon>
        <taxon>Bacillota</taxon>
        <taxon>Clostridia</taxon>
        <taxon>Eubacteriales</taxon>
        <taxon>Clostridiaceae</taxon>
        <taxon>Clostridium</taxon>
    </lineage>
</organism>
<dbReference type="GO" id="GO:0006935">
    <property type="term" value="P:chemotaxis"/>
    <property type="evidence" value="ECO:0007669"/>
    <property type="project" value="InterPro"/>
</dbReference>
<evidence type="ECO:0000256" key="4">
    <source>
        <dbReference type="SAM" id="Coils"/>
    </source>
</evidence>
<dbReference type="EMBL" id="LWAE01000002">
    <property type="protein sequence ID" value="KZL92298.1"/>
    <property type="molecule type" value="Genomic_DNA"/>
</dbReference>
<keyword evidence="6" id="KW-1133">Transmembrane helix</keyword>
<evidence type="ECO:0000256" key="2">
    <source>
        <dbReference type="ARBA" id="ARBA00029447"/>
    </source>
</evidence>
<proteinExistence type="inferred from homology"/>
<comment type="caution">
    <text evidence="9">The sequence shown here is derived from an EMBL/GenBank/DDBJ whole genome shotgun (WGS) entry which is preliminary data.</text>
</comment>
<dbReference type="PROSITE" id="PS51257">
    <property type="entry name" value="PROKAR_LIPOPROTEIN"/>
    <property type="match status" value="1"/>
</dbReference>
<dbReference type="InterPro" id="IPR004089">
    <property type="entry name" value="MCPsignal_dom"/>
</dbReference>
<dbReference type="PROSITE" id="PS50111">
    <property type="entry name" value="CHEMOTAXIS_TRANSDUC_2"/>
    <property type="match status" value="1"/>
</dbReference>
<keyword evidence="6" id="KW-0472">Membrane</keyword>
<dbReference type="Gene3D" id="1.10.8.500">
    <property type="entry name" value="HAMP domain in histidine kinase"/>
    <property type="match status" value="1"/>
</dbReference>
<evidence type="ECO:0000313" key="10">
    <source>
        <dbReference type="Proteomes" id="UP000076603"/>
    </source>
</evidence>
<dbReference type="InterPro" id="IPR004090">
    <property type="entry name" value="Chemotax_Me-accpt_rcpt"/>
</dbReference>
<dbReference type="AlphaFoldDB" id="A0A161WYW1"/>
<dbReference type="GO" id="GO:0016020">
    <property type="term" value="C:membrane"/>
    <property type="evidence" value="ECO:0007669"/>
    <property type="project" value="InterPro"/>
</dbReference>
<feature type="transmembrane region" description="Helical" evidence="6">
    <location>
        <begin position="187"/>
        <end position="209"/>
    </location>
</feature>
<feature type="transmembrane region" description="Helical" evidence="6">
    <location>
        <begin position="12"/>
        <end position="33"/>
    </location>
</feature>
<protein>
    <submittedName>
        <fullName evidence="9">Methyl-accepting chemotaxis protein 4</fullName>
    </submittedName>
</protein>
<reference evidence="9 10" key="1">
    <citation type="submission" date="2016-04" db="EMBL/GenBank/DDBJ databases">
        <title>Genome sequence of Clostridium magnum DSM 2767.</title>
        <authorList>
            <person name="Poehlein A."/>
            <person name="Uhlig R."/>
            <person name="Fischer R."/>
            <person name="Bahl H."/>
            <person name="Daniel R."/>
        </authorList>
    </citation>
    <scope>NUCLEOTIDE SEQUENCE [LARGE SCALE GENOMIC DNA]</scope>
    <source>
        <strain evidence="9 10">DSM 2767</strain>
    </source>
</reference>
<dbReference type="GO" id="GO:0007165">
    <property type="term" value="P:signal transduction"/>
    <property type="evidence" value="ECO:0007669"/>
    <property type="project" value="UniProtKB-KW"/>
</dbReference>
<feature type="region of interest" description="Disordered" evidence="5">
    <location>
        <begin position="336"/>
        <end position="355"/>
    </location>
</feature>
<dbReference type="PATRIC" id="fig|1121326.3.peg.2099"/>
<dbReference type="InterPro" id="IPR024478">
    <property type="entry name" value="HlyB_4HB_MCP"/>
</dbReference>
<gene>
    <name evidence="9" type="primary">mcp4_4</name>
    <name evidence="9" type="ORF">CLMAG_21070</name>
</gene>
<dbReference type="PANTHER" id="PTHR32089">
    <property type="entry name" value="METHYL-ACCEPTING CHEMOTAXIS PROTEIN MCPB"/>
    <property type="match status" value="1"/>
</dbReference>
<dbReference type="STRING" id="1121326.CLMAG_21070"/>
<dbReference type="Pfam" id="PF12729">
    <property type="entry name" value="4HB_MCP_1"/>
    <property type="match status" value="1"/>
</dbReference>
<name>A0A161WYW1_9CLOT</name>
<keyword evidence="1 3" id="KW-0807">Transducer</keyword>
<accession>A0A161WYW1</accession>
<evidence type="ECO:0000256" key="6">
    <source>
        <dbReference type="SAM" id="Phobius"/>
    </source>
</evidence>
<dbReference type="PROSITE" id="PS50885">
    <property type="entry name" value="HAMP"/>
    <property type="match status" value="1"/>
</dbReference>
<feature type="compositionally biased region" description="Basic and acidic residues" evidence="5">
    <location>
        <begin position="345"/>
        <end position="355"/>
    </location>
</feature>
<evidence type="ECO:0000256" key="5">
    <source>
        <dbReference type="SAM" id="MobiDB-lite"/>
    </source>
</evidence>
<keyword evidence="4" id="KW-0175">Coiled coil</keyword>
<feature type="domain" description="HAMP" evidence="8">
    <location>
        <begin position="211"/>
        <end position="266"/>
    </location>
</feature>
<dbReference type="PANTHER" id="PTHR32089:SF112">
    <property type="entry name" value="LYSOZYME-LIKE PROTEIN-RELATED"/>
    <property type="match status" value="1"/>
</dbReference>
<evidence type="ECO:0000259" key="8">
    <source>
        <dbReference type="PROSITE" id="PS50885"/>
    </source>
</evidence>
<dbReference type="Pfam" id="PF00015">
    <property type="entry name" value="MCPsignal"/>
    <property type="match status" value="1"/>
</dbReference>
<dbReference type="RefSeq" id="WP_066621683.1">
    <property type="nucleotide sequence ID" value="NZ_FQXL01000004.1"/>
</dbReference>
<dbReference type="GO" id="GO:0004888">
    <property type="term" value="F:transmembrane signaling receptor activity"/>
    <property type="evidence" value="ECO:0007669"/>
    <property type="project" value="InterPro"/>
</dbReference>